<keyword evidence="1" id="KW-0175">Coiled coil</keyword>
<dbReference type="Proteomes" id="UP000005237">
    <property type="component" value="Unassembled WGS sequence"/>
</dbReference>
<evidence type="ECO:0008006" key="5">
    <source>
        <dbReference type="Google" id="ProtNLM"/>
    </source>
</evidence>
<evidence type="ECO:0000313" key="4">
    <source>
        <dbReference type="Proteomes" id="UP000005237"/>
    </source>
</evidence>
<dbReference type="SUPFAM" id="SSF51695">
    <property type="entry name" value="PLC-like phosphodiesterases"/>
    <property type="match status" value="1"/>
</dbReference>
<dbReference type="Gene3D" id="3.20.20.190">
    <property type="entry name" value="Phosphatidylinositol (PI) phosphodiesterase"/>
    <property type="match status" value="1"/>
</dbReference>
<accession>A0A8R1I226</accession>
<dbReference type="PANTHER" id="PTHR13593:SF113">
    <property type="entry name" value="SI:DKEY-266F7.9"/>
    <property type="match status" value="1"/>
</dbReference>
<dbReference type="AlphaFoldDB" id="A0A8R1I226"/>
<sequence>MVDWMARLPEELREAPLCQLCIPGSHDSGAYYFNMNMGFAHDQYFLKYIRTFDCQFVKRTVKRWGITQKENIKSQLELGVRYFDIRCELALDRRLASIESNRVDENTLEKRLFIVHGLYAADWASIAAQFVTFLDKNRSEVLIINCSHIYNMNDIEFRQFFVQAILNAAEHYEIELCPTSVNLRHVTLNQLLKHKNRIILIGPYESDVDGICFPSPILQNKWPRKNNVSDLLSWMQAQIHTPVWPGFHVMQGVITPKMTDIIRHIGSSLENVFSIPCRTALKQWIRNLSQEEIGNLNILILDQIDGDIVRQIFNLNVAHIPGYFLHNSVQIRELSPENPTPPKSKENVRMELGMETLEYQKEPTYDYEPEILIEEIFDESPTVAPKKPKRASVMVQQIEMVLPDEFSKDKESSSDGTSILTLSPIPPPKPKRFSQRIPIFMEVEPIPDDAVSIAPSTSVPLCRSTDTPVRIALPVTEEELRLAALGEYATFGTLQWKEEMKKREEEIKAKKEAEKVRRKEERKKQDILNSNIITSFEEVDEATPLISKDVPIMVESLVNRSTREAMDNLADHYKDLNG</sequence>
<dbReference type="PROSITE" id="PS50007">
    <property type="entry name" value="PIPLC_X_DOMAIN"/>
    <property type="match status" value="1"/>
</dbReference>
<dbReference type="EnsemblMetazoa" id="CJA13482.1">
    <property type="protein sequence ID" value="CJA13482.1"/>
    <property type="gene ID" value="WBGene00132686"/>
</dbReference>
<evidence type="ECO:0000256" key="1">
    <source>
        <dbReference type="SAM" id="Coils"/>
    </source>
</evidence>
<reference evidence="4" key="1">
    <citation type="submission" date="2010-08" db="EMBL/GenBank/DDBJ databases">
        <authorList>
            <consortium name="Caenorhabditis japonica Sequencing Consortium"/>
            <person name="Wilson R.K."/>
        </authorList>
    </citation>
    <scope>NUCLEOTIDE SEQUENCE [LARGE SCALE GENOMIC DNA]</scope>
    <source>
        <strain evidence="4">DF5081</strain>
    </source>
</reference>
<keyword evidence="4" id="KW-1185">Reference proteome</keyword>
<evidence type="ECO:0000313" key="3">
    <source>
        <dbReference type="EnsemblMetazoa" id="CJA13482.1"/>
    </source>
</evidence>
<feature type="coiled-coil region" evidence="1">
    <location>
        <begin position="497"/>
        <end position="530"/>
    </location>
</feature>
<proteinExistence type="predicted"/>
<evidence type="ECO:0000256" key="2">
    <source>
        <dbReference type="SAM" id="MobiDB-lite"/>
    </source>
</evidence>
<protein>
    <recommendedName>
        <fullName evidence="5">Phosphatidylinositol-specific phospholipase C X domain-containing protein</fullName>
    </recommendedName>
</protein>
<organism evidence="3 4">
    <name type="scientific">Caenorhabditis japonica</name>
    <dbReference type="NCBI Taxonomy" id="281687"/>
    <lineage>
        <taxon>Eukaryota</taxon>
        <taxon>Metazoa</taxon>
        <taxon>Ecdysozoa</taxon>
        <taxon>Nematoda</taxon>
        <taxon>Chromadorea</taxon>
        <taxon>Rhabditida</taxon>
        <taxon>Rhabditina</taxon>
        <taxon>Rhabditomorpha</taxon>
        <taxon>Rhabditoidea</taxon>
        <taxon>Rhabditidae</taxon>
        <taxon>Peloderinae</taxon>
        <taxon>Caenorhabditis</taxon>
    </lineage>
</organism>
<dbReference type="PANTHER" id="PTHR13593">
    <property type="match status" value="1"/>
</dbReference>
<dbReference type="GO" id="GO:0006629">
    <property type="term" value="P:lipid metabolic process"/>
    <property type="evidence" value="ECO:0007669"/>
    <property type="project" value="InterPro"/>
</dbReference>
<name>A0A8R1I226_CAEJA</name>
<dbReference type="GO" id="GO:0008081">
    <property type="term" value="F:phosphoric diester hydrolase activity"/>
    <property type="evidence" value="ECO:0007669"/>
    <property type="project" value="InterPro"/>
</dbReference>
<dbReference type="InterPro" id="IPR051057">
    <property type="entry name" value="PI-PLC_domain"/>
</dbReference>
<dbReference type="InterPro" id="IPR017946">
    <property type="entry name" value="PLC-like_Pdiesterase_TIM-brl"/>
</dbReference>
<reference evidence="3" key="2">
    <citation type="submission" date="2022-06" db="UniProtKB">
        <authorList>
            <consortium name="EnsemblMetazoa"/>
        </authorList>
    </citation>
    <scope>IDENTIFICATION</scope>
    <source>
        <strain evidence="3">DF5081</strain>
    </source>
</reference>
<feature type="region of interest" description="Disordered" evidence="2">
    <location>
        <begin position="405"/>
        <end position="427"/>
    </location>
</feature>